<dbReference type="Proteomes" id="UP001610446">
    <property type="component" value="Unassembled WGS sequence"/>
</dbReference>
<evidence type="ECO:0000256" key="2">
    <source>
        <dbReference type="SAM" id="SignalP"/>
    </source>
</evidence>
<gene>
    <name evidence="3" type="ORF">BJY01DRAFT_255007</name>
</gene>
<reference evidence="3 4" key="1">
    <citation type="submission" date="2024-07" db="EMBL/GenBank/DDBJ databases">
        <title>Section-level genome sequencing and comparative genomics of Aspergillus sections Usti and Cavernicolus.</title>
        <authorList>
            <consortium name="Lawrence Berkeley National Laboratory"/>
            <person name="Nybo J.L."/>
            <person name="Vesth T.C."/>
            <person name="Theobald S."/>
            <person name="Frisvad J.C."/>
            <person name="Larsen T.O."/>
            <person name="Kjaerboelling I."/>
            <person name="Rothschild-Mancinelli K."/>
            <person name="Lyhne E.K."/>
            <person name="Kogle M.E."/>
            <person name="Barry K."/>
            <person name="Clum A."/>
            <person name="Na H."/>
            <person name="Ledsgaard L."/>
            <person name="Lin J."/>
            <person name="Lipzen A."/>
            <person name="Kuo A."/>
            <person name="Riley R."/>
            <person name="Mondo S."/>
            <person name="Labutti K."/>
            <person name="Haridas S."/>
            <person name="Pangalinan J."/>
            <person name="Salamov A.A."/>
            <person name="Simmons B.A."/>
            <person name="Magnuson J.K."/>
            <person name="Chen J."/>
            <person name="Drula E."/>
            <person name="Henrissat B."/>
            <person name="Wiebenga A."/>
            <person name="Lubbers R.J."/>
            <person name="Gomes A.C."/>
            <person name="Makela M.R."/>
            <person name="Stajich J."/>
            <person name="Grigoriev I.V."/>
            <person name="Mortensen U.H."/>
            <person name="De Vries R.P."/>
            <person name="Baker S.E."/>
            <person name="Andersen M.R."/>
        </authorList>
    </citation>
    <scope>NUCLEOTIDE SEQUENCE [LARGE SCALE GENOMIC DNA]</scope>
    <source>
        <strain evidence="3 4">CBS 123904</strain>
    </source>
</reference>
<feature type="chain" id="PRO_5046033830" description="GPI anchored protein" evidence="2">
    <location>
        <begin position="22"/>
        <end position="114"/>
    </location>
</feature>
<evidence type="ECO:0000313" key="3">
    <source>
        <dbReference type="EMBL" id="KAL2829391.1"/>
    </source>
</evidence>
<feature type="signal peptide" evidence="2">
    <location>
        <begin position="1"/>
        <end position="21"/>
    </location>
</feature>
<evidence type="ECO:0008006" key="5">
    <source>
        <dbReference type="Google" id="ProtNLM"/>
    </source>
</evidence>
<protein>
    <recommendedName>
        <fullName evidence="5">GPI anchored protein</fullName>
    </recommendedName>
</protein>
<organism evidence="3 4">
    <name type="scientific">Aspergillus pseudoustus</name>
    <dbReference type="NCBI Taxonomy" id="1810923"/>
    <lineage>
        <taxon>Eukaryota</taxon>
        <taxon>Fungi</taxon>
        <taxon>Dikarya</taxon>
        <taxon>Ascomycota</taxon>
        <taxon>Pezizomycotina</taxon>
        <taxon>Eurotiomycetes</taxon>
        <taxon>Eurotiomycetidae</taxon>
        <taxon>Eurotiales</taxon>
        <taxon>Aspergillaceae</taxon>
        <taxon>Aspergillus</taxon>
        <taxon>Aspergillus subgen. Nidulantes</taxon>
    </lineage>
</organism>
<dbReference type="EMBL" id="JBFXLU010000332">
    <property type="protein sequence ID" value="KAL2829391.1"/>
    <property type="molecule type" value="Genomic_DNA"/>
</dbReference>
<comment type="caution">
    <text evidence="3">The sequence shown here is derived from an EMBL/GenBank/DDBJ whole genome shotgun (WGS) entry which is preliminary data.</text>
</comment>
<accession>A0ABR4INY7</accession>
<evidence type="ECO:0000256" key="1">
    <source>
        <dbReference type="SAM" id="MobiDB-lite"/>
    </source>
</evidence>
<sequence>MKLSAIVSTVLFLGATQLVGAEETLTSTLTTTVTRTLIRVNAVSPTTTPTHSSTPVIPTSHAVSSSTLVPTSTATTTVTNTPADPEHTNMAAGFEGNMPVALAGGALALILGAL</sequence>
<keyword evidence="2" id="KW-0732">Signal</keyword>
<feature type="region of interest" description="Disordered" evidence="1">
    <location>
        <begin position="45"/>
        <end position="85"/>
    </location>
</feature>
<name>A0ABR4INY7_9EURO</name>
<feature type="compositionally biased region" description="Low complexity" evidence="1">
    <location>
        <begin position="45"/>
        <end position="83"/>
    </location>
</feature>
<keyword evidence="4" id="KW-1185">Reference proteome</keyword>
<evidence type="ECO:0000313" key="4">
    <source>
        <dbReference type="Proteomes" id="UP001610446"/>
    </source>
</evidence>
<proteinExistence type="predicted"/>